<protein>
    <recommendedName>
        <fullName evidence="1">SAP domain-containing protein</fullName>
    </recommendedName>
</protein>
<proteinExistence type="predicted"/>
<dbReference type="InterPro" id="IPR003034">
    <property type="entry name" value="SAP_dom"/>
</dbReference>
<evidence type="ECO:0000259" key="1">
    <source>
        <dbReference type="PROSITE" id="PS50800"/>
    </source>
</evidence>
<name>A0A4S4KL52_9APHY</name>
<dbReference type="Proteomes" id="UP000309038">
    <property type="component" value="Unassembled WGS sequence"/>
</dbReference>
<dbReference type="Pfam" id="PF02037">
    <property type="entry name" value="SAP"/>
    <property type="match status" value="1"/>
</dbReference>
<reference evidence="2 3" key="1">
    <citation type="submission" date="2019-02" db="EMBL/GenBank/DDBJ databases">
        <title>Genome sequencing of the rare red list fungi Phlebia centrifuga.</title>
        <authorList>
            <person name="Buettner E."/>
            <person name="Kellner H."/>
        </authorList>
    </citation>
    <scope>NUCLEOTIDE SEQUENCE [LARGE SCALE GENOMIC DNA]</scope>
    <source>
        <strain evidence="2 3">DSM 108282</strain>
    </source>
</reference>
<organism evidence="2 3">
    <name type="scientific">Hermanssonia centrifuga</name>
    <dbReference type="NCBI Taxonomy" id="98765"/>
    <lineage>
        <taxon>Eukaryota</taxon>
        <taxon>Fungi</taxon>
        <taxon>Dikarya</taxon>
        <taxon>Basidiomycota</taxon>
        <taxon>Agaricomycotina</taxon>
        <taxon>Agaricomycetes</taxon>
        <taxon>Polyporales</taxon>
        <taxon>Meruliaceae</taxon>
        <taxon>Hermanssonia</taxon>
    </lineage>
</organism>
<keyword evidence="3" id="KW-1185">Reference proteome</keyword>
<feature type="domain" description="SAP" evidence="1">
    <location>
        <begin position="29"/>
        <end position="63"/>
    </location>
</feature>
<gene>
    <name evidence="2" type="ORF">EW026_g3128</name>
</gene>
<accession>A0A4S4KL52</accession>
<dbReference type="EMBL" id="SGPJ01000089">
    <property type="protein sequence ID" value="THG99185.1"/>
    <property type="molecule type" value="Genomic_DNA"/>
</dbReference>
<evidence type="ECO:0000313" key="2">
    <source>
        <dbReference type="EMBL" id="THG99185.1"/>
    </source>
</evidence>
<dbReference type="PROSITE" id="PS50800">
    <property type="entry name" value="SAP"/>
    <property type="match status" value="1"/>
</dbReference>
<evidence type="ECO:0000313" key="3">
    <source>
        <dbReference type="Proteomes" id="UP000309038"/>
    </source>
</evidence>
<dbReference type="InterPro" id="IPR036361">
    <property type="entry name" value="SAP_dom_sf"/>
</dbReference>
<comment type="caution">
    <text evidence="2">The sequence shown here is derived from an EMBL/GenBank/DDBJ whole genome shotgun (WGS) entry which is preliminary data.</text>
</comment>
<sequence>MLRHALTPRIRHIVQRRTFVSTVLLTRNWENESVNSLKKEAKKRGLLQTGNKSTLITRLQENERKNQPDIPPTSVVQQQHVRHVSVSTATEVPGVPSSAEPVPIPPNYPKELLDVRLPDLYQPLPEYSVVIVITVTAAATHPGGGPSHALYPDAASIPQTKEIKLENQGLWRDIADDLSLPTSFTLPSTEFPEHLLEEGILETTQTSGKPDAKPFTRTLDSEEKKGVWTLLGLLAGSWIAAGYFQATPAYAEKAPESSAAEKAAEQL</sequence>
<dbReference type="Gene3D" id="1.10.720.30">
    <property type="entry name" value="SAP domain"/>
    <property type="match status" value="1"/>
</dbReference>
<dbReference type="SUPFAM" id="SSF68906">
    <property type="entry name" value="SAP domain"/>
    <property type="match status" value="1"/>
</dbReference>
<dbReference type="AlphaFoldDB" id="A0A4S4KL52"/>